<keyword evidence="4" id="KW-1185">Reference proteome</keyword>
<dbReference type="PROSITE" id="PS50164">
    <property type="entry name" value="GIY_YIG"/>
    <property type="match status" value="1"/>
</dbReference>
<proteinExistence type="inferred from homology"/>
<accession>A0A1G9T2B0</accession>
<dbReference type="EMBL" id="FNHB01000004">
    <property type="protein sequence ID" value="SDM41766.1"/>
    <property type="molecule type" value="Genomic_DNA"/>
</dbReference>
<evidence type="ECO:0000259" key="2">
    <source>
        <dbReference type="PROSITE" id="PS50164"/>
    </source>
</evidence>
<evidence type="ECO:0000313" key="4">
    <source>
        <dbReference type="Proteomes" id="UP000214880"/>
    </source>
</evidence>
<keyword evidence="3" id="KW-0255">Endonuclease</keyword>
<dbReference type="Proteomes" id="UP000214880">
    <property type="component" value="Unassembled WGS sequence"/>
</dbReference>
<keyword evidence="3" id="KW-0540">Nuclease</keyword>
<dbReference type="CDD" id="cd10456">
    <property type="entry name" value="GIY-YIG_UPF0213"/>
    <property type="match status" value="1"/>
</dbReference>
<evidence type="ECO:0000256" key="1">
    <source>
        <dbReference type="ARBA" id="ARBA00007435"/>
    </source>
</evidence>
<dbReference type="Gene3D" id="3.40.1440.10">
    <property type="entry name" value="GIY-YIG endonuclease"/>
    <property type="match status" value="1"/>
</dbReference>
<dbReference type="RefSeq" id="WP_092072425.1">
    <property type="nucleotide sequence ID" value="NZ_FNHB01000004.1"/>
</dbReference>
<organism evidence="3 4">
    <name type="scientific">Dendrosporobacter quercicolus</name>
    <dbReference type="NCBI Taxonomy" id="146817"/>
    <lineage>
        <taxon>Bacteria</taxon>
        <taxon>Bacillati</taxon>
        <taxon>Bacillota</taxon>
        <taxon>Negativicutes</taxon>
        <taxon>Selenomonadales</taxon>
        <taxon>Sporomusaceae</taxon>
        <taxon>Dendrosporobacter</taxon>
    </lineage>
</organism>
<sequence length="84" mass="10056">MAYIYILECSDGSLYTGWTMNLEHRVSLHNRGNGAKYTRSRRPVKLVYFEEHRDRKEAQKREWAIKQLPRSVKMSLIADFSRKH</sequence>
<reference evidence="3 4" key="1">
    <citation type="submission" date="2016-10" db="EMBL/GenBank/DDBJ databases">
        <authorList>
            <person name="de Groot N.N."/>
        </authorList>
    </citation>
    <scope>NUCLEOTIDE SEQUENCE [LARGE SCALE GENOMIC DNA]</scope>
    <source>
        <strain evidence="3 4">DSM 1736</strain>
    </source>
</reference>
<dbReference type="OrthoDB" id="9807770at2"/>
<dbReference type="InterPro" id="IPR000305">
    <property type="entry name" value="GIY-YIG_endonuc"/>
</dbReference>
<dbReference type="PANTHER" id="PTHR34477">
    <property type="entry name" value="UPF0213 PROTEIN YHBQ"/>
    <property type="match status" value="1"/>
</dbReference>
<comment type="similarity">
    <text evidence="1">Belongs to the UPF0213 family.</text>
</comment>
<dbReference type="InterPro" id="IPR050190">
    <property type="entry name" value="UPF0213_domain"/>
</dbReference>
<protein>
    <submittedName>
        <fullName evidence="3">Putative endonuclease</fullName>
    </submittedName>
</protein>
<evidence type="ECO:0000313" key="3">
    <source>
        <dbReference type="EMBL" id="SDM41766.1"/>
    </source>
</evidence>
<dbReference type="GO" id="GO:0004519">
    <property type="term" value="F:endonuclease activity"/>
    <property type="evidence" value="ECO:0007669"/>
    <property type="project" value="UniProtKB-KW"/>
</dbReference>
<gene>
    <name evidence="3" type="ORF">SAMN04488502_104190</name>
</gene>
<keyword evidence="3" id="KW-0378">Hydrolase</keyword>
<dbReference type="STRING" id="146817.SAMN04488502_104190"/>
<dbReference type="AlphaFoldDB" id="A0A1G9T2B0"/>
<feature type="domain" description="GIY-YIG" evidence="2">
    <location>
        <begin position="1"/>
        <end position="75"/>
    </location>
</feature>
<dbReference type="SUPFAM" id="SSF82771">
    <property type="entry name" value="GIY-YIG endonuclease"/>
    <property type="match status" value="1"/>
</dbReference>
<name>A0A1G9T2B0_9FIRM</name>
<dbReference type="Pfam" id="PF01541">
    <property type="entry name" value="GIY-YIG"/>
    <property type="match status" value="1"/>
</dbReference>
<dbReference type="InterPro" id="IPR035901">
    <property type="entry name" value="GIY-YIG_endonuc_sf"/>
</dbReference>
<dbReference type="PANTHER" id="PTHR34477:SF1">
    <property type="entry name" value="UPF0213 PROTEIN YHBQ"/>
    <property type="match status" value="1"/>
</dbReference>